<dbReference type="AlphaFoldDB" id="A0A1R3FU23"/>
<gene>
    <name evidence="2" type="ORF">COLO4_38582</name>
</gene>
<dbReference type="InterPro" id="IPR032675">
    <property type="entry name" value="LRR_dom_sf"/>
</dbReference>
<protein>
    <recommendedName>
        <fullName evidence="1">F-box/LRR-repeat protein 15/At3g58940/PEG3-like LRR domain-containing protein</fullName>
    </recommendedName>
</protein>
<proteinExistence type="predicted"/>
<keyword evidence="3" id="KW-1185">Reference proteome</keyword>
<dbReference type="Gene3D" id="3.80.10.10">
    <property type="entry name" value="Ribonuclease Inhibitor"/>
    <property type="match status" value="1"/>
</dbReference>
<dbReference type="OrthoDB" id="1848700at2759"/>
<dbReference type="InterPro" id="IPR055411">
    <property type="entry name" value="LRR_FXL15/At3g58940/PEG3-like"/>
</dbReference>
<evidence type="ECO:0000313" key="2">
    <source>
        <dbReference type="EMBL" id="OMO49351.1"/>
    </source>
</evidence>
<dbReference type="EMBL" id="AWUE01024903">
    <property type="protein sequence ID" value="OMO49351.1"/>
    <property type="molecule type" value="Genomic_DNA"/>
</dbReference>
<dbReference type="InterPro" id="IPR050232">
    <property type="entry name" value="FBL13/AtMIF1-like"/>
</dbReference>
<dbReference type="SUPFAM" id="SSF52047">
    <property type="entry name" value="RNI-like"/>
    <property type="match status" value="1"/>
</dbReference>
<dbReference type="PANTHER" id="PTHR31900">
    <property type="entry name" value="F-BOX/RNI SUPERFAMILY PROTEIN-RELATED"/>
    <property type="match status" value="1"/>
</dbReference>
<comment type="caution">
    <text evidence="2">The sequence shown here is derived from an EMBL/GenBank/DDBJ whole genome shotgun (WGS) entry which is preliminary data.</text>
</comment>
<evidence type="ECO:0000259" key="1">
    <source>
        <dbReference type="Pfam" id="PF24758"/>
    </source>
</evidence>
<feature type="domain" description="F-box/LRR-repeat protein 15/At3g58940/PEG3-like LRR" evidence="1">
    <location>
        <begin position="5"/>
        <end position="129"/>
    </location>
</feature>
<name>A0A1R3FU23_9ROSI</name>
<reference evidence="3" key="1">
    <citation type="submission" date="2013-09" db="EMBL/GenBank/DDBJ databases">
        <title>Corchorus olitorius genome sequencing.</title>
        <authorList>
            <person name="Alam M."/>
            <person name="Haque M.S."/>
            <person name="Islam M.S."/>
            <person name="Emdad E.M."/>
            <person name="Islam M.M."/>
            <person name="Ahmed B."/>
            <person name="Halim A."/>
            <person name="Hossen Q.M.M."/>
            <person name="Hossain M.Z."/>
            <person name="Ahmed R."/>
            <person name="Khan M.M."/>
            <person name="Islam R."/>
            <person name="Rashid M.M."/>
            <person name="Khan S.A."/>
            <person name="Rahman M.S."/>
            <person name="Alam M."/>
            <person name="Yahiya A.S."/>
            <person name="Khan M.S."/>
            <person name="Azam M.S."/>
            <person name="Haque T."/>
            <person name="Lashkar M.Z.H."/>
            <person name="Akhand A.I."/>
            <person name="Morshed G."/>
            <person name="Roy S."/>
            <person name="Uddin K.S."/>
            <person name="Rabeya T."/>
            <person name="Hossain A.S."/>
            <person name="Chowdhury A."/>
            <person name="Snigdha A.R."/>
            <person name="Mortoza M.S."/>
            <person name="Matin S.A."/>
            <person name="Hoque S.M.E."/>
            <person name="Islam M.K."/>
            <person name="Roy D.K."/>
            <person name="Haider R."/>
            <person name="Moosa M.M."/>
            <person name="Elias S.M."/>
            <person name="Hasan A.M."/>
            <person name="Jahan S."/>
            <person name="Shafiuddin M."/>
            <person name="Mahmood N."/>
            <person name="Shommy N.S."/>
        </authorList>
    </citation>
    <scope>NUCLEOTIDE SEQUENCE [LARGE SCALE GENOMIC DNA]</scope>
    <source>
        <strain evidence="3">cv. O-4</strain>
    </source>
</reference>
<organism evidence="2 3">
    <name type="scientific">Corchorus olitorius</name>
    <dbReference type="NCBI Taxonomy" id="93759"/>
    <lineage>
        <taxon>Eukaryota</taxon>
        <taxon>Viridiplantae</taxon>
        <taxon>Streptophyta</taxon>
        <taxon>Embryophyta</taxon>
        <taxon>Tracheophyta</taxon>
        <taxon>Spermatophyta</taxon>
        <taxon>Magnoliopsida</taxon>
        <taxon>eudicotyledons</taxon>
        <taxon>Gunneridae</taxon>
        <taxon>Pentapetalae</taxon>
        <taxon>rosids</taxon>
        <taxon>malvids</taxon>
        <taxon>Malvales</taxon>
        <taxon>Malvaceae</taxon>
        <taxon>Grewioideae</taxon>
        <taxon>Apeibeae</taxon>
        <taxon>Corchorus</taxon>
    </lineage>
</organism>
<accession>A0A1R3FU23</accession>
<evidence type="ECO:0000313" key="3">
    <source>
        <dbReference type="Proteomes" id="UP000187203"/>
    </source>
</evidence>
<dbReference type="PANTHER" id="PTHR31900:SF27">
    <property type="entry name" value="FBD DOMAIN-CONTAINING PROTEIN"/>
    <property type="match status" value="1"/>
</dbReference>
<dbReference type="Proteomes" id="UP000187203">
    <property type="component" value="Unassembled WGS sequence"/>
</dbReference>
<dbReference type="Pfam" id="PF24758">
    <property type="entry name" value="LRR_At5g56370"/>
    <property type="match status" value="1"/>
</dbReference>
<sequence length="262" mass="30215">MRYALNHNVQEFTIYWYFEGEFVLPETFYTCTSLTALQLHGTIKLPKFLALPALRSLHLNEFLMTKDSFNPGNFSGCPNLETLELIDIICLEKDKTLFINAPNLKRLQFFFGQSSIIYEHKVVIDAPGLITSEYTGLPLLQCLSDDLACVDHAYFDIHDWNISKDEGQEGFVDMYSDEFRERVLGFMDTLKKFCHAKSLTLSLETVEALAIFPAFLDENRSPFANLKYLKIKRKPWQSNKVRIPGCVLNYFLNSSTMLELCE</sequence>